<gene>
    <name evidence="2" type="ORF">SCHPADRAFT_940371</name>
</gene>
<evidence type="ECO:0000313" key="2">
    <source>
        <dbReference type="EMBL" id="KLO13452.1"/>
    </source>
</evidence>
<dbReference type="AlphaFoldDB" id="A0A0H2RPF9"/>
<protein>
    <submittedName>
        <fullName evidence="2">Uncharacterized protein</fullName>
    </submittedName>
</protein>
<organism evidence="2 3">
    <name type="scientific">Schizopora paradoxa</name>
    <dbReference type="NCBI Taxonomy" id="27342"/>
    <lineage>
        <taxon>Eukaryota</taxon>
        <taxon>Fungi</taxon>
        <taxon>Dikarya</taxon>
        <taxon>Basidiomycota</taxon>
        <taxon>Agaricomycotina</taxon>
        <taxon>Agaricomycetes</taxon>
        <taxon>Hymenochaetales</taxon>
        <taxon>Schizoporaceae</taxon>
        <taxon>Schizopora</taxon>
    </lineage>
</organism>
<feature type="compositionally biased region" description="Polar residues" evidence="1">
    <location>
        <begin position="23"/>
        <end position="34"/>
    </location>
</feature>
<feature type="region of interest" description="Disordered" evidence="1">
    <location>
        <begin position="1"/>
        <end position="34"/>
    </location>
</feature>
<dbReference type="Proteomes" id="UP000053477">
    <property type="component" value="Unassembled WGS sequence"/>
</dbReference>
<reference evidence="2 3" key="1">
    <citation type="submission" date="2015-04" db="EMBL/GenBank/DDBJ databases">
        <title>Complete genome sequence of Schizopora paradoxa KUC8140, a cosmopolitan wood degrader in East Asia.</title>
        <authorList>
            <consortium name="DOE Joint Genome Institute"/>
            <person name="Min B."/>
            <person name="Park H."/>
            <person name="Jang Y."/>
            <person name="Kim J.-J."/>
            <person name="Kim K.H."/>
            <person name="Pangilinan J."/>
            <person name="Lipzen A."/>
            <person name="Riley R."/>
            <person name="Grigoriev I.V."/>
            <person name="Spatafora J.W."/>
            <person name="Choi I.-G."/>
        </authorList>
    </citation>
    <scope>NUCLEOTIDE SEQUENCE [LARGE SCALE GENOMIC DNA]</scope>
    <source>
        <strain evidence="2 3">KUC8140</strain>
    </source>
</reference>
<evidence type="ECO:0000313" key="3">
    <source>
        <dbReference type="Proteomes" id="UP000053477"/>
    </source>
</evidence>
<feature type="compositionally biased region" description="Polar residues" evidence="1">
    <location>
        <begin position="66"/>
        <end position="76"/>
    </location>
</feature>
<keyword evidence="3" id="KW-1185">Reference proteome</keyword>
<feature type="region of interest" description="Disordered" evidence="1">
    <location>
        <begin position="50"/>
        <end position="76"/>
    </location>
</feature>
<name>A0A0H2RPF9_9AGAM</name>
<dbReference type="InParanoid" id="A0A0H2RPF9"/>
<dbReference type="EMBL" id="KQ085959">
    <property type="protein sequence ID" value="KLO13452.1"/>
    <property type="molecule type" value="Genomic_DNA"/>
</dbReference>
<sequence length="382" mass="43134">MPPMQSRLADIPFVSARGEETKQTTPNSGSSASDEITLVGSFKAFRGRHLHRTQPQTAVDGPGTDRPTSATRTPNDLTTVKSSIEQIAPSVRSVKVAFDKVDSCVWALLLKFPRDSDDLRKIKNNWKDIKESYANVLRDSSKIAIQGASTVMDFIANMLPFLQVHESEVTLEDKVKELKRYTENIQKDSQLAREFSLALGNVQEQLTDFKFDCIGFKRLVEGSLIESIKKLETEIRNLDSRVQFLKRAFAFIRGAKKKEQNNRLRVAAEVQKRNADIIAGRAGILFLDNEVQEIVGNAEVVGQETGLLRTVWNFIEDDIHYVEAQLRFSSESTNAKIFSVRVQELEVKYRTLHECLRNYACALSQVDTMDFTETAVSPRLEV</sequence>
<accession>A0A0H2RPF9</accession>
<proteinExistence type="predicted"/>
<evidence type="ECO:0000256" key="1">
    <source>
        <dbReference type="SAM" id="MobiDB-lite"/>
    </source>
</evidence>